<reference evidence="2" key="1">
    <citation type="journal article" date="2020" name="bioRxiv">
        <title>Chromosome-level reference genome of the European wasp spider Argiope bruennichi: a resource for studies on range expansion and evolutionary adaptation.</title>
        <authorList>
            <person name="Sheffer M.M."/>
            <person name="Hoppe A."/>
            <person name="Krehenwinkel H."/>
            <person name="Uhl G."/>
            <person name="Kuss A.W."/>
            <person name="Jensen L."/>
            <person name="Jensen C."/>
            <person name="Gillespie R.G."/>
            <person name="Hoff K.J."/>
            <person name="Prost S."/>
        </authorList>
    </citation>
    <scope>NUCLEOTIDE SEQUENCE</scope>
</reference>
<dbReference type="EMBL" id="JABXBU010000002">
    <property type="protein sequence ID" value="KAF8794668.1"/>
    <property type="molecule type" value="Genomic_DNA"/>
</dbReference>
<reference evidence="2" key="2">
    <citation type="submission" date="2020-06" db="EMBL/GenBank/DDBJ databases">
        <authorList>
            <person name="Sheffer M."/>
        </authorList>
    </citation>
    <scope>NUCLEOTIDE SEQUENCE</scope>
</reference>
<dbReference type="Proteomes" id="UP000807504">
    <property type="component" value="Unassembled WGS sequence"/>
</dbReference>
<accession>A0A8T0FWV1</accession>
<name>A0A8T0FWV1_ARGBR</name>
<keyword evidence="3" id="KW-1185">Reference proteome</keyword>
<feature type="signal peptide" evidence="1">
    <location>
        <begin position="1"/>
        <end position="21"/>
    </location>
</feature>
<evidence type="ECO:0000313" key="3">
    <source>
        <dbReference type="Proteomes" id="UP000807504"/>
    </source>
</evidence>
<evidence type="ECO:0000256" key="1">
    <source>
        <dbReference type="SAM" id="SignalP"/>
    </source>
</evidence>
<comment type="caution">
    <text evidence="2">The sequence shown here is derived from an EMBL/GenBank/DDBJ whole genome shotgun (WGS) entry which is preliminary data.</text>
</comment>
<proteinExistence type="predicted"/>
<evidence type="ECO:0000313" key="2">
    <source>
        <dbReference type="EMBL" id="KAF8794668.1"/>
    </source>
</evidence>
<keyword evidence="1" id="KW-0732">Signal</keyword>
<organism evidence="2 3">
    <name type="scientific">Argiope bruennichi</name>
    <name type="common">Wasp spider</name>
    <name type="synonym">Aranea bruennichi</name>
    <dbReference type="NCBI Taxonomy" id="94029"/>
    <lineage>
        <taxon>Eukaryota</taxon>
        <taxon>Metazoa</taxon>
        <taxon>Ecdysozoa</taxon>
        <taxon>Arthropoda</taxon>
        <taxon>Chelicerata</taxon>
        <taxon>Arachnida</taxon>
        <taxon>Araneae</taxon>
        <taxon>Araneomorphae</taxon>
        <taxon>Entelegynae</taxon>
        <taxon>Araneoidea</taxon>
        <taxon>Araneidae</taxon>
        <taxon>Argiope</taxon>
    </lineage>
</organism>
<protein>
    <submittedName>
        <fullName evidence="2">Uncharacterized protein</fullName>
    </submittedName>
</protein>
<feature type="chain" id="PRO_5035824724" evidence="1">
    <location>
        <begin position="22"/>
        <end position="100"/>
    </location>
</feature>
<dbReference type="AlphaFoldDB" id="A0A8T0FWV1"/>
<sequence>MQEMILLTNLAVLMDLLPSHMRTTPPPYLNEVILAIKTLKNNRMAGTDCITFELLKVEEPEIINAIHKIMIKIWVTEKLSIEWEEVPYVICPIFKKGDQT</sequence>
<gene>
    <name evidence="2" type="ORF">HNY73_002624</name>
</gene>